<dbReference type="InterPro" id="IPR036691">
    <property type="entry name" value="Endo/exonu/phosph_ase_sf"/>
</dbReference>
<evidence type="ECO:0000313" key="2">
    <source>
        <dbReference type="EMBL" id="KAK4284783.1"/>
    </source>
</evidence>
<dbReference type="EMBL" id="JAWXYG010000001">
    <property type="protein sequence ID" value="KAK4284783.1"/>
    <property type="molecule type" value="Genomic_DNA"/>
</dbReference>
<evidence type="ECO:0000313" key="3">
    <source>
        <dbReference type="Proteomes" id="UP001293593"/>
    </source>
</evidence>
<dbReference type="Proteomes" id="UP001293593">
    <property type="component" value="Unassembled WGS sequence"/>
</dbReference>
<proteinExistence type="predicted"/>
<keyword evidence="3" id="KW-1185">Reference proteome</keyword>
<organism evidence="2 3">
    <name type="scientific">Acacia crassicarpa</name>
    <name type="common">northern wattle</name>
    <dbReference type="NCBI Taxonomy" id="499986"/>
    <lineage>
        <taxon>Eukaryota</taxon>
        <taxon>Viridiplantae</taxon>
        <taxon>Streptophyta</taxon>
        <taxon>Embryophyta</taxon>
        <taxon>Tracheophyta</taxon>
        <taxon>Spermatophyta</taxon>
        <taxon>Magnoliopsida</taxon>
        <taxon>eudicotyledons</taxon>
        <taxon>Gunneridae</taxon>
        <taxon>Pentapetalae</taxon>
        <taxon>rosids</taxon>
        <taxon>fabids</taxon>
        <taxon>Fabales</taxon>
        <taxon>Fabaceae</taxon>
        <taxon>Caesalpinioideae</taxon>
        <taxon>mimosoid clade</taxon>
        <taxon>Acacieae</taxon>
        <taxon>Acacia</taxon>
    </lineage>
</organism>
<dbReference type="AlphaFoldDB" id="A0AAE1N7C8"/>
<dbReference type="PANTHER" id="PTHR35218">
    <property type="entry name" value="RNASE H DOMAIN-CONTAINING PROTEIN"/>
    <property type="match status" value="1"/>
</dbReference>
<dbReference type="SUPFAM" id="SSF56219">
    <property type="entry name" value="DNase I-like"/>
    <property type="match status" value="1"/>
</dbReference>
<dbReference type="PANTHER" id="PTHR35218:SF7">
    <property type="entry name" value="ENDONUCLEASE_EXONUCLEASE_PHOSPHATASE"/>
    <property type="match status" value="1"/>
</dbReference>
<evidence type="ECO:0000259" key="1">
    <source>
        <dbReference type="Pfam" id="PF03372"/>
    </source>
</evidence>
<protein>
    <recommendedName>
        <fullName evidence="1">Endonuclease/exonuclease/phosphatase domain-containing protein</fullName>
    </recommendedName>
</protein>
<name>A0AAE1N7C8_9FABA</name>
<reference evidence="2" key="1">
    <citation type="submission" date="2023-10" db="EMBL/GenBank/DDBJ databases">
        <title>Chromosome-level genome of the transformable northern wattle, Acacia crassicarpa.</title>
        <authorList>
            <person name="Massaro I."/>
            <person name="Sinha N.R."/>
            <person name="Poethig S."/>
            <person name="Leichty A.R."/>
        </authorList>
    </citation>
    <scope>NUCLEOTIDE SEQUENCE</scope>
    <source>
        <strain evidence="2">Acra3RX</strain>
        <tissue evidence="2">Leaf</tissue>
    </source>
</reference>
<sequence>MNFLIWNSRGTRAQSFPALVHDLKAHYKLNFVAVLETRCSTKVSHRRASQLGFPNLELIDCEGYSGDIWCLWDSSIISISVIERNHQFMHLQVTGGSGTMWMLTVVYASPSCGSRRILWENLSRIATSIQGAWMVGGDFNGTLLHCERRSSATFQSSIDRDFIRWVETQDMRDVGFDGPEFTWKRGTSEARLDRVLINEQWWNVFLNASMSHLPFFKSDHRPLLICLEKDAGTVKPNRPFRFLAAWVLHDKFDEFVRSAWSSDMAWIPNIS</sequence>
<feature type="domain" description="Endonuclease/exonuclease/phosphatase" evidence="1">
    <location>
        <begin position="6"/>
        <end position="220"/>
    </location>
</feature>
<dbReference type="Pfam" id="PF03372">
    <property type="entry name" value="Exo_endo_phos"/>
    <property type="match status" value="1"/>
</dbReference>
<comment type="caution">
    <text evidence="2">The sequence shown here is derived from an EMBL/GenBank/DDBJ whole genome shotgun (WGS) entry which is preliminary data.</text>
</comment>
<dbReference type="InterPro" id="IPR005135">
    <property type="entry name" value="Endo/exonuclease/phosphatase"/>
</dbReference>
<gene>
    <name evidence="2" type="ORF">QN277_001566</name>
</gene>
<dbReference type="Gene3D" id="3.60.10.10">
    <property type="entry name" value="Endonuclease/exonuclease/phosphatase"/>
    <property type="match status" value="1"/>
</dbReference>
<accession>A0AAE1N7C8</accession>
<dbReference type="GO" id="GO:0003824">
    <property type="term" value="F:catalytic activity"/>
    <property type="evidence" value="ECO:0007669"/>
    <property type="project" value="InterPro"/>
</dbReference>